<feature type="compositionally biased region" description="Basic and acidic residues" evidence="4">
    <location>
        <begin position="58"/>
        <end position="68"/>
    </location>
</feature>
<dbReference type="InterPro" id="IPR047947">
    <property type="entry name" value="OTU4_OTU"/>
</dbReference>
<evidence type="ECO:0000313" key="9">
    <source>
        <dbReference type="Proteomes" id="UP001162541"/>
    </source>
</evidence>
<reference evidence="6" key="2">
    <citation type="journal article" date="2019" name="Curr. Biol.">
        <title>Chromatin organization in early land plants reveals an ancestral association between H3K27me3, transposons, and constitutive heterochromatin.</title>
        <authorList>
            <person name="Montgomery S.A."/>
            <person name="Tanizawa Y."/>
            <person name="Galik B."/>
            <person name="Wang N."/>
            <person name="Ito T."/>
            <person name="Mochizuki T."/>
            <person name="Akimcheva S."/>
            <person name="Bowman J."/>
            <person name="Cognat V."/>
            <person name="Drouard L."/>
            <person name="Ekker H."/>
            <person name="Houng S."/>
            <person name="Kohchi T."/>
            <person name="Lin S."/>
            <person name="Liu L.D."/>
            <person name="Nakamura Y."/>
            <person name="Valeeva L.R."/>
            <person name="Shakirov E.V."/>
            <person name="Shippen D.E."/>
            <person name="Wei W."/>
            <person name="Yagura M."/>
            <person name="Yamaoka S."/>
            <person name="Yamato K.T."/>
            <person name="Liu C."/>
            <person name="Berger F."/>
        </authorList>
    </citation>
    <scope>NUCLEOTIDE SEQUENCE [LARGE SCALE GENOMIC DNA]</scope>
    <source>
        <strain evidence="6">Tak-1</strain>
    </source>
</reference>
<evidence type="ECO:0000256" key="1">
    <source>
        <dbReference type="ARBA" id="ARBA00000707"/>
    </source>
</evidence>
<dbReference type="GO" id="GO:0036503">
    <property type="term" value="P:ERAD pathway"/>
    <property type="evidence" value="ECO:0007669"/>
    <property type="project" value="TreeGrafter"/>
</dbReference>
<keyword evidence="3" id="KW-0963">Cytoplasm</keyword>
<dbReference type="GO" id="GO:0005634">
    <property type="term" value="C:nucleus"/>
    <property type="evidence" value="ECO:0007669"/>
    <property type="project" value="TreeGrafter"/>
</dbReference>
<dbReference type="Proteomes" id="UP001162541">
    <property type="component" value="Chromosome 5"/>
</dbReference>
<evidence type="ECO:0000256" key="4">
    <source>
        <dbReference type="SAM" id="MobiDB-lite"/>
    </source>
</evidence>
<sequence length="428" mass="46615">MLGSVCFRRSLNKCKSIFSATVALSQSHPSSPHTYSTKLISRRPTSTNLPRTIRRSRQRDFPSARSDPKASYVKSSVVDSHSQNCSTRFHHHSSSCLLAGNGAIGATIWHALLPSRHLTSAEREIILPTRKNSDAGVVSVGLGSSKAIHGDLGTSGSSTLAFKPGTLGVEGLGATADGFQGRFRGINSRFAMAAGLREGSWNVAWDARPARWLHGRHSAWLLFGVCACFSAAAGAPVPLISTTGTYTIAEPDRTMAALADSEGGDKDCQVSHGKQVYTKYSVTGIPGDGRCLFRAVAHGSLLRNGKEAPDECQQRELADDLRRKVADELTKRRDQTEWFIEGDFDMYVSRMRQPHVWGGEPELLMLSHVLQMPITVYMADRNTKGGLIAICEYGQEYSTDNPIRVLYHGFGHYDALQIYGEGATASKL</sequence>
<evidence type="ECO:0000313" key="8">
    <source>
        <dbReference type="Proteomes" id="UP000077202"/>
    </source>
</evidence>
<feature type="compositionally biased region" description="Polar residues" evidence="4">
    <location>
        <begin position="26"/>
        <end position="50"/>
    </location>
</feature>
<dbReference type="GO" id="GO:0030968">
    <property type="term" value="P:endoplasmic reticulum unfolded protein response"/>
    <property type="evidence" value="ECO:0007669"/>
    <property type="project" value="TreeGrafter"/>
</dbReference>
<evidence type="ECO:0000259" key="5">
    <source>
        <dbReference type="PROSITE" id="PS50802"/>
    </source>
</evidence>
<organism evidence="7 8">
    <name type="scientific">Marchantia polymorpha subsp. ruderalis</name>
    <dbReference type="NCBI Taxonomy" id="1480154"/>
    <lineage>
        <taxon>Eukaryota</taxon>
        <taxon>Viridiplantae</taxon>
        <taxon>Streptophyta</taxon>
        <taxon>Embryophyta</taxon>
        <taxon>Marchantiophyta</taxon>
        <taxon>Marchantiopsida</taxon>
        <taxon>Marchantiidae</taxon>
        <taxon>Marchantiales</taxon>
        <taxon>Marchantiaceae</taxon>
        <taxon>Marchantia</taxon>
    </lineage>
</organism>
<reference evidence="7 8" key="1">
    <citation type="submission" date="2016-03" db="EMBL/GenBank/DDBJ databases">
        <title>Mechanisms controlling the formation of the plant cell surface in tip-growing cells are functionally conserved among land plants.</title>
        <authorList>
            <person name="Honkanen S."/>
            <person name="Jones V.A."/>
            <person name="Morieri G."/>
            <person name="Champion C."/>
            <person name="Hetherington A.J."/>
            <person name="Kelly S."/>
            <person name="Saint-Marcoux D."/>
            <person name="Proust H."/>
            <person name="Prescott H."/>
            <person name="Dolan L."/>
        </authorList>
    </citation>
    <scope>NUCLEOTIDE SEQUENCE [LARGE SCALE GENOMIC DNA]</scope>
    <source>
        <strain evidence="8">cv. Tak-1 and cv. Tak-2</strain>
        <tissue evidence="7">Whole gametophyte</tissue>
    </source>
</reference>
<comment type="subcellular location">
    <subcellularLocation>
        <location evidence="3">Cytoplasm</location>
    </subcellularLocation>
</comment>
<dbReference type="AlphaFoldDB" id="A0A176WPI7"/>
<dbReference type="GO" id="GO:0005829">
    <property type="term" value="C:cytosol"/>
    <property type="evidence" value="ECO:0007669"/>
    <property type="project" value="TreeGrafter"/>
</dbReference>
<dbReference type="Gene3D" id="3.90.70.80">
    <property type="match status" value="1"/>
</dbReference>
<feature type="region of interest" description="Disordered" evidence="4">
    <location>
        <begin position="26"/>
        <end position="73"/>
    </location>
</feature>
<keyword evidence="8" id="KW-1185">Reference proteome</keyword>
<dbReference type="FunFam" id="3.90.70.80:FF:000007">
    <property type="entry name" value="OTU domain-containing protein"/>
    <property type="match status" value="1"/>
</dbReference>
<dbReference type="InterPro" id="IPR003323">
    <property type="entry name" value="OTU_dom"/>
</dbReference>
<dbReference type="GO" id="GO:0016579">
    <property type="term" value="P:protein deubiquitination"/>
    <property type="evidence" value="ECO:0007669"/>
    <property type="project" value="TreeGrafter"/>
</dbReference>
<evidence type="ECO:0000313" key="6">
    <source>
        <dbReference type="EMBL" id="BBN12966.1"/>
    </source>
</evidence>
<reference evidence="9" key="3">
    <citation type="journal article" date="2020" name="Curr. Biol.">
        <title>Chromatin organization in early land plants reveals an ancestral association between H3K27me3, transposons, and constitutive heterochromatin.</title>
        <authorList>
            <person name="Montgomery S.A."/>
            <person name="Tanizawa Y."/>
            <person name="Galik B."/>
            <person name="Wang N."/>
            <person name="Ito T."/>
            <person name="Mochizuki T."/>
            <person name="Akimcheva S."/>
            <person name="Bowman J.L."/>
            <person name="Cognat V."/>
            <person name="Marechal-Drouard L."/>
            <person name="Ekker H."/>
            <person name="Hong S.F."/>
            <person name="Kohchi T."/>
            <person name="Lin S.S."/>
            <person name="Liu L.D."/>
            <person name="Nakamura Y."/>
            <person name="Valeeva L.R."/>
            <person name="Shakirov E.V."/>
            <person name="Shippen D.E."/>
            <person name="Wei W.L."/>
            <person name="Yagura M."/>
            <person name="Yamaoka S."/>
            <person name="Yamato K.T."/>
            <person name="Liu C."/>
            <person name="Berger F."/>
        </authorList>
    </citation>
    <scope>NUCLEOTIDE SEQUENCE [LARGE SCALE GENOMIC DNA]</scope>
    <source>
        <strain evidence="9">Tak-1</strain>
    </source>
</reference>
<dbReference type="Proteomes" id="UP000077202">
    <property type="component" value="Unassembled WGS sequence"/>
</dbReference>
<keyword evidence="3" id="KW-0645">Protease</keyword>
<proteinExistence type="predicted"/>
<dbReference type="GO" id="GO:0004843">
    <property type="term" value="F:cysteine-type deubiquitinase activity"/>
    <property type="evidence" value="ECO:0007669"/>
    <property type="project" value="UniProtKB-UniRule"/>
</dbReference>
<feature type="domain" description="OTU" evidence="5">
    <location>
        <begin position="280"/>
        <end position="419"/>
    </location>
</feature>
<dbReference type="PROSITE" id="PS50802">
    <property type="entry name" value="OTU"/>
    <property type="match status" value="1"/>
</dbReference>
<comment type="catalytic activity">
    <reaction evidence="1 3">
        <text>Thiol-dependent hydrolysis of ester, thioester, amide, peptide and isopeptide bonds formed by the C-terminal Gly of ubiquitin (a 76-residue protein attached to proteins as an intracellular targeting signal).</text>
        <dbReference type="EC" id="3.4.19.12"/>
    </reaction>
</comment>
<dbReference type="CDD" id="cd22760">
    <property type="entry name" value="OTU_plant_OTU4-like"/>
    <property type="match status" value="1"/>
</dbReference>
<keyword evidence="2 3" id="KW-0378">Hydrolase</keyword>
<keyword evidence="3" id="KW-0833">Ubl conjugation pathway</keyword>
<gene>
    <name evidence="7" type="ORF">AXG93_3104s1100</name>
    <name evidence="6" type="ORF">Mp_5g24390</name>
</gene>
<dbReference type="PANTHER" id="PTHR13312">
    <property type="entry name" value="HIV-INDUCED PROTEIN-7-LIKE PROTEASE"/>
    <property type="match status" value="1"/>
</dbReference>
<keyword evidence="3" id="KW-0788">Thiol protease</keyword>
<protein>
    <recommendedName>
        <fullName evidence="3">Ubiquitin thioesterase OTU</fullName>
        <ecNumber evidence="3">3.4.19.12</ecNumber>
    </recommendedName>
</protein>
<evidence type="ECO:0000313" key="7">
    <source>
        <dbReference type="EMBL" id="OAE35030.1"/>
    </source>
</evidence>
<dbReference type="EMBL" id="AP019870">
    <property type="protein sequence ID" value="BBN12966.1"/>
    <property type="molecule type" value="Genomic_DNA"/>
</dbReference>
<accession>A0A176WPI7</accession>
<comment type="function">
    <text evidence="3">Hydrolase that can remove conjugated ubiquitin from proteins and may therefore play an important regulatory role at the level of protein turnover by preventing degradation.</text>
</comment>
<name>A0A176WPI7_MARPO</name>
<dbReference type="PANTHER" id="PTHR13312:SF6">
    <property type="entry name" value="UBIQUITIN THIOESTERASE OTU"/>
    <property type="match status" value="1"/>
</dbReference>
<dbReference type="Pfam" id="PF02338">
    <property type="entry name" value="OTU"/>
    <property type="match status" value="1"/>
</dbReference>
<dbReference type="EMBL" id="LVLJ01000286">
    <property type="protein sequence ID" value="OAE35030.1"/>
    <property type="molecule type" value="Genomic_DNA"/>
</dbReference>
<evidence type="ECO:0000256" key="2">
    <source>
        <dbReference type="ARBA" id="ARBA00022801"/>
    </source>
</evidence>
<dbReference type="InterPro" id="IPR038765">
    <property type="entry name" value="Papain-like_cys_pep_sf"/>
</dbReference>
<dbReference type="EC" id="3.4.19.12" evidence="3"/>
<dbReference type="SUPFAM" id="SSF54001">
    <property type="entry name" value="Cysteine proteinases"/>
    <property type="match status" value="1"/>
</dbReference>
<evidence type="ECO:0000256" key="3">
    <source>
        <dbReference type="RuleBase" id="RU367104"/>
    </source>
</evidence>